<dbReference type="EMBL" id="AP027081">
    <property type="protein sequence ID" value="BDU78116.1"/>
    <property type="molecule type" value="Genomic_DNA"/>
</dbReference>
<dbReference type="CDD" id="cd01007">
    <property type="entry name" value="PBP2_BvgS_HisK_like"/>
    <property type="match status" value="1"/>
</dbReference>
<dbReference type="InterPro" id="IPR003018">
    <property type="entry name" value="GAF"/>
</dbReference>
<dbReference type="PANTHER" id="PTHR35936:SF17">
    <property type="entry name" value="ARGININE-BINDING EXTRACELLULAR PROTEIN ARTP"/>
    <property type="match status" value="1"/>
</dbReference>
<evidence type="ECO:0000256" key="3">
    <source>
        <dbReference type="SAM" id="SignalP"/>
    </source>
</evidence>
<accession>A0AA48GRV2</accession>
<dbReference type="SUPFAM" id="SSF53850">
    <property type="entry name" value="Periplasmic binding protein-like II"/>
    <property type="match status" value="1"/>
</dbReference>
<dbReference type="Gene3D" id="3.30.450.40">
    <property type="match status" value="1"/>
</dbReference>
<feature type="coiled-coil region" evidence="2">
    <location>
        <begin position="307"/>
        <end position="334"/>
    </location>
</feature>
<dbReference type="Proteomes" id="UP001228113">
    <property type="component" value="Chromosome"/>
</dbReference>
<protein>
    <recommendedName>
        <fullName evidence="4">Solute-binding protein family 3/N-terminal domain-containing protein</fullName>
    </recommendedName>
</protein>
<keyword evidence="6" id="KW-1185">Reference proteome</keyword>
<organism evidence="5 6">
    <name type="scientific">Mesoterricola sediminis</name>
    <dbReference type="NCBI Taxonomy" id="2927980"/>
    <lineage>
        <taxon>Bacteria</taxon>
        <taxon>Pseudomonadati</taxon>
        <taxon>Acidobacteriota</taxon>
        <taxon>Holophagae</taxon>
        <taxon>Holophagales</taxon>
        <taxon>Holophagaceae</taxon>
        <taxon>Mesoterricola</taxon>
    </lineage>
</organism>
<evidence type="ECO:0000256" key="2">
    <source>
        <dbReference type="SAM" id="Coils"/>
    </source>
</evidence>
<sequence>MPSPPAPRPRGTPFRGLAAAALALLALAGPPGRAQVQERSALGLTPEEWTFVAGRKIRIAVDAARPPFEYVDERGRYAGLCADYMRSAARTLGLDLEIVPGLPAGEAVARAEAGEIDVIPKITPTPERGRSILFTAPYVTFPSVIVTRADFREVAGLDDLDGLRVGVVKGLVVEEVLRRDRPRLPLEEAPNVKEGLLRLSTGQLDAFIDNLGTVSHGIDTLGLTNLRIAARTPYGHDLAFGVRRDMPLLRSALDKALAGMPASERNAIKRRWVPVLDRAGLDWRALAPYAAAVVALLAGILAWNRHLKGVVRERERIQAELREHAARLEAQARLKAQVAQVSASLQAARTRTDLAEAFLGQAAPLLGAQYGVFHVLDGPEVLTPVATYGGAGVEWELGPVALGQGLVGQCALAGAPVELDDPGGIPLRLAAGWGTLAPRRLRFEPIRSKDRTLGVLTLAFLGAFPPERRDLLAELLPMLALNLEILAGHLETARLLEAARTQTRDLDTRLDALARLAGAAQDRDARLALLQGGIDALRVRCAAPPHQG</sequence>
<evidence type="ECO:0000256" key="1">
    <source>
        <dbReference type="ARBA" id="ARBA00022729"/>
    </source>
</evidence>
<dbReference type="PANTHER" id="PTHR35936">
    <property type="entry name" value="MEMBRANE-BOUND LYTIC MUREIN TRANSGLYCOSYLASE F"/>
    <property type="match status" value="1"/>
</dbReference>
<dbReference type="SUPFAM" id="SSF55781">
    <property type="entry name" value="GAF domain-like"/>
    <property type="match status" value="1"/>
</dbReference>
<dbReference type="InterPro" id="IPR029016">
    <property type="entry name" value="GAF-like_dom_sf"/>
</dbReference>
<dbReference type="AlphaFoldDB" id="A0AA48GRV2"/>
<gene>
    <name evidence="5" type="ORF">METESE_30740</name>
</gene>
<dbReference type="RefSeq" id="WP_316410565.1">
    <property type="nucleotide sequence ID" value="NZ_AP027081.1"/>
</dbReference>
<evidence type="ECO:0000259" key="4">
    <source>
        <dbReference type="SMART" id="SM00062"/>
    </source>
</evidence>
<proteinExistence type="predicted"/>
<reference evidence="5" key="1">
    <citation type="journal article" date="2023" name="Int. J. Syst. Evol. Microbiol.">
        <title>Mesoterricola silvestris gen. nov., sp. nov., Mesoterricola sediminis sp. nov., Geothrix oryzae sp. nov., Geothrix edaphica sp. nov., Geothrix rubra sp. nov., and Geothrix limicola sp. nov., six novel members of Acidobacteriota isolated from soils.</title>
        <authorList>
            <person name="Itoh H."/>
            <person name="Sugisawa Y."/>
            <person name="Mise K."/>
            <person name="Xu Z."/>
            <person name="Kuniyasu M."/>
            <person name="Ushijima N."/>
            <person name="Kawano K."/>
            <person name="Kobayashi E."/>
            <person name="Shiratori Y."/>
            <person name="Masuda Y."/>
            <person name="Senoo K."/>
        </authorList>
    </citation>
    <scope>NUCLEOTIDE SEQUENCE</scope>
    <source>
        <strain evidence="5">W786</strain>
    </source>
</reference>
<keyword evidence="2" id="KW-0175">Coiled coil</keyword>
<keyword evidence="1 3" id="KW-0732">Signal</keyword>
<feature type="chain" id="PRO_5041374249" description="Solute-binding protein family 3/N-terminal domain-containing protein" evidence="3">
    <location>
        <begin position="35"/>
        <end position="548"/>
    </location>
</feature>
<dbReference type="SMART" id="SM00062">
    <property type="entry name" value="PBPb"/>
    <property type="match status" value="1"/>
</dbReference>
<dbReference type="Pfam" id="PF00497">
    <property type="entry name" value="SBP_bac_3"/>
    <property type="match status" value="1"/>
</dbReference>
<dbReference type="Pfam" id="PF13185">
    <property type="entry name" value="GAF_2"/>
    <property type="match status" value="1"/>
</dbReference>
<evidence type="ECO:0000313" key="5">
    <source>
        <dbReference type="EMBL" id="BDU78116.1"/>
    </source>
</evidence>
<name>A0AA48GRV2_9BACT</name>
<feature type="signal peptide" evidence="3">
    <location>
        <begin position="1"/>
        <end position="34"/>
    </location>
</feature>
<dbReference type="KEGG" id="msea:METESE_30740"/>
<dbReference type="Gene3D" id="3.40.190.10">
    <property type="entry name" value="Periplasmic binding protein-like II"/>
    <property type="match status" value="2"/>
</dbReference>
<feature type="domain" description="Solute-binding protein family 3/N-terminal" evidence="4">
    <location>
        <begin position="56"/>
        <end position="276"/>
    </location>
</feature>
<evidence type="ECO:0000313" key="6">
    <source>
        <dbReference type="Proteomes" id="UP001228113"/>
    </source>
</evidence>
<dbReference type="InterPro" id="IPR001638">
    <property type="entry name" value="Solute-binding_3/MltF_N"/>
</dbReference>